<comment type="caution">
    <text evidence="1">The sequence shown here is derived from an EMBL/GenBank/DDBJ whole genome shotgun (WGS) entry which is preliminary data.</text>
</comment>
<evidence type="ECO:0000313" key="1">
    <source>
        <dbReference type="EMBL" id="MDR6409352.1"/>
    </source>
</evidence>
<evidence type="ECO:0000313" key="2">
    <source>
        <dbReference type="Proteomes" id="UP001264340"/>
    </source>
</evidence>
<name>A0ABU1LRI0_9BURK</name>
<keyword evidence="2" id="KW-1185">Reference proteome</keyword>
<organism evidence="1 2">
    <name type="scientific">Paraburkholderia terricola</name>
    <dbReference type="NCBI Taxonomy" id="169427"/>
    <lineage>
        <taxon>Bacteria</taxon>
        <taxon>Pseudomonadati</taxon>
        <taxon>Pseudomonadota</taxon>
        <taxon>Betaproteobacteria</taxon>
        <taxon>Burkholderiales</taxon>
        <taxon>Burkholderiaceae</taxon>
        <taxon>Paraburkholderia</taxon>
    </lineage>
</organism>
<sequence>MIVLPDAALHARSLHDFMTKVTLHASLASIQPEQYRLLPLASMRE</sequence>
<protein>
    <submittedName>
        <fullName evidence="1">Uncharacterized protein</fullName>
    </submittedName>
</protein>
<dbReference type="EMBL" id="JAVDRP010000004">
    <property type="protein sequence ID" value="MDR6409352.1"/>
    <property type="molecule type" value="Genomic_DNA"/>
</dbReference>
<reference evidence="1 2" key="1">
    <citation type="submission" date="2023-07" db="EMBL/GenBank/DDBJ databases">
        <title>Sorghum-associated microbial communities from plants grown in Nebraska, USA.</title>
        <authorList>
            <person name="Schachtman D."/>
        </authorList>
    </citation>
    <scope>NUCLEOTIDE SEQUENCE [LARGE SCALE GENOMIC DNA]</scope>
    <source>
        <strain evidence="1 2">DS1316</strain>
    </source>
</reference>
<dbReference type="RefSeq" id="WP_159442574.1">
    <property type="nucleotide sequence ID" value="NZ_CAXURG020000002.1"/>
</dbReference>
<dbReference type="GeneID" id="301982893"/>
<dbReference type="Proteomes" id="UP001264340">
    <property type="component" value="Unassembled WGS sequence"/>
</dbReference>
<gene>
    <name evidence="1" type="ORF">J2804_002756</name>
</gene>
<accession>A0ABU1LRI0</accession>
<proteinExistence type="predicted"/>